<feature type="signal peptide" evidence="1">
    <location>
        <begin position="1"/>
        <end position="21"/>
    </location>
</feature>
<accession>A0A223MBY1</accession>
<name>A0A223MBY1_ACTPL</name>
<dbReference type="SMART" id="SM00450">
    <property type="entry name" value="RHOD"/>
    <property type="match status" value="1"/>
</dbReference>
<keyword evidence="1" id="KW-0732">Signal</keyword>
<dbReference type="GeneID" id="48599529"/>
<feature type="domain" description="Rhodanese" evidence="2">
    <location>
        <begin position="36"/>
        <end position="118"/>
    </location>
</feature>
<dbReference type="InterPro" id="IPR036873">
    <property type="entry name" value="Rhodanese-like_dom_sf"/>
</dbReference>
<dbReference type="PROSITE" id="PS50206">
    <property type="entry name" value="RHODANESE_3"/>
    <property type="match status" value="1"/>
</dbReference>
<dbReference type="Proteomes" id="UP000275510">
    <property type="component" value="Chromosome"/>
</dbReference>
<organism evidence="3 4">
    <name type="scientific">Actinobacillus pleuropneumoniae</name>
    <name type="common">Haemophilus pleuropneumoniae</name>
    <dbReference type="NCBI Taxonomy" id="715"/>
    <lineage>
        <taxon>Bacteria</taxon>
        <taxon>Pseudomonadati</taxon>
        <taxon>Pseudomonadota</taxon>
        <taxon>Gammaproteobacteria</taxon>
        <taxon>Pasteurellales</taxon>
        <taxon>Pasteurellaceae</taxon>
        <taxon>Actinobacillus</taxon>
    </lineage>
</organism>
<proteinExistence type="predicted"/>
<gene>
    <name evidence="3" type="primary">pspE_2</name>
    <name evidence="3" type="ORF">NCTC10976_01400</name>
</gene>
<dbReference type="Gene3D" id="3.40.250.10">
    <property type="entry name" value="Rhodanese-like domain"/>
    <property type="match status" value="1"/>
</dbReference>
<evidence type="ECO:0000259" key="2">
    <source>
        <dbReference type="PROSITE" id="PS50206"/>
    </source>
</evidence>
<protein>
    <submittedName>
        <fullName evidence="3">Rhodanese-related sulfurtransferase</fullName>
        <ecNumber evidence="3">2.8.1.1</ecNumber>
    </submittedName>
</protein>
<dbReference type="AlphaFoldDB" id="A0A223MBY1"/>
<keyword evidence="3" id="KW-0808">Transferase</keyword>
<dbReference type="Pfam" id="PF00581">
    <property type="entry name" value="Rhodanese"/>
    <property type="match status" value="1"/>
</dbReference>
<evidence type="ECO:0000313" key="4">
    <source>
        <dbReference type="Proteomes" id="UP000275510"/>
    </source>
</evidence>
<dbReference type="EMBL" id="LR134515">
    <property type="protein sequence ID" value="VEJ17284.1"/>
    <property type="molecule type" value="Genomic_DNA"/>
</dbReference>
<sequence>MNKLTYLLGALVLATPVLTQAAEMKETEQTMQNAPLKAKGIWIDVRTADEFQQGHLDGSINIPFEQIADHISKVSPNKDEPVHLYCRSGRRAETALQTLKQLGYNNVTNHGGYQELIEKGYK</sequence>
<dbReference type="InterPro" id="IPR050229">
    <property type="entry name" value="GlpE_sulfurtransferase"/>
</dbReference>
<dbReference type="PANTHER" id="PTHR43031">
    <property type="entry name" value="FAD-DEPENDENT OXIDOREDUCTASE"/>
    <property type="match status" value="1"/>
</dbReference>
<reference evidence="3 4" key="1">
    <citation type="submission" date="2018-12" db="EMBL/GenBank/DDBJ databases">
        <authorList>
            <consortium name="Pathogen Informatics"/>
        </authorList>
    </citation>
    <scope>NUCLEOTIDE SEQUENCE [LARGE SCALE GENOMIC DNA]</scope>
    <source>
        <strain evidence="3 4">NCTC10976</strain>
    </source>
</reference>
<dbReference type="CDD" id="cd00158">
    <property type="entry name" value="RHOD"/>
    <property type="match status" value="1"/>
</dbReference>
<dbReference type="RefSeq" id="WP_005598332.1">
    <property type="nucleotide sequence ID" value="NZ_CBDBSU010000087.1"/>
</dbReference>
<feature type="chain" id="PRO_5030038861" evidence="1">
    <location>
        <begin position="22"/>
        <end position="122"/>
    </location>
</feature>
<dbReference type="InterPro" id="IPR001763">
    <property type="entry name" value="Rhodanese-like_dom"/>
</dbReference>
<dbReference type="EC" id="2.8.1.1" evidence="3"/>
<evidence type="ECO:0000313" key="3">
    <source>
        <dbReference type="EMBL" id="VEJ17284.1"/>
    </source>
</evidence>
<dbReference type="PANTHER" id="PTHR43031:SF18">
    <property type="entry name" value="RHODANESE-RELATED SULFURTRANSFERASES"/>
    <property type="match status" value="1"/>
</dbReference>
<dbReference type="OMA" id="GNYEELH"/>
<dbReference type="SUPFAM" id="SSF52821">
    <property type="entry name" value="Rhodanese/Cell cycle control phosphatase"/>
    <property type="match status" value="1"/>
</dbReference>
<dbReference type="GO" id="GO:0004792">
    <property type="term" value="F:thiosulfate-cyanide sulfurtransferase activity"/>
    <property type="evidence" value="ECO:0007669"/>
    <property type="project" value="UniProtKB-EC"/>
</dbReference>
<evidence type="ECO:0000256" key="1">
    <source>
        <dbReference type="SAM" id="SignalP"/>
    </source>
</evidence>